<protein>
    <submittedName>
        <fullName evidence="2">(northern house mosquito) hypothetical protein</fullName>
    </submittedName>
</protein>
<proteinExistence type="predicted"/>
<feature type="chain" id="PRO_5036260700" evidence="1">
    <location>
        <begin position="17"/>
        <end position="128"/>
    </location>
</feature>
<reference evidence="2" key="1">
    <citation type="submission" date="2021-05" db="EMBL/GenBank/DDBJ databases">
        <authorList>
            <person name="Alioto T."/>
            <person name="Alioto T."/>
            <person name="Gomez Garrido J."/>
        </authorList>
    </citation>
    <scope>NUCLEOTIDE SEQUENCE</scope>
</reference>
<keyword evidence="1" id="KW-0732">Signal</keyword>
<dbReference type="EMBL" id="HBUE01211551">
    <property type="protein sequence ID" value="CAG6534714.1"/>
    <property type="molecule type" value="Transcribed_RNA"/>
</dbReference>
<feature type="signal peptide" evidence="1">
    <location>
        <begin position="1"/>
        <end position="16"/>
    </location>
</feature>
<sequence length="128" mass="14135">MVCIPTLLNLYSLAFAWDTTVSMFSPTISSDPARKQTTATFWAATVRHISANSSSASGSRYNPTLLHMGSSRKKKVFMCAMASSTRSPGRSWIRYSTSSSLSTSRARKMIHTRGYSREVGRCQELILG</sequence>
<dbReference type="EMBL" id="HBUE01073912">
    <property type="protein sequence ID" value="CAG6474001.1"/>
    <property type="molecule type" value="Transcribed_RNA"/>
</dbReference>
<evidence type="ECO:0000256" key="1">
    <source>
        <dbReference type="SAM" id="SignalP"/>
    </source>
</evidence>
<organism evidence="2">
    <name type="scientific">Culex pipiens</name>
    <name type="common">House mosquito</name>
    <dbReference type="NCBI Taxonomy" id="7175"/>
    <lineage>
        <taxon>Eukaryota</taxon>
        <taxon>Metazoa</taxon>
        <taxon>Ecdysozoa</taxon>
        <taxon>Arthropoda</taxon>
        <taxon>Hexapoda</taxon>
        <taxon>Insecta</taxon>
        <taxon>Pterygota</taxon>
        <taxon>Neoptera</taxon>
        <taxon>Endopterygota</taxon>
        <taxon>Diptera</taxon>
        <taxon>Nematocera</taxon>
        <taxon>Culicoidea</taxon>
        <taxon>Culicidae</taxon>
        <taxon>Culicinae</taxon>
        <taxon>Culicini</taxon>
        <taxon>Culex</taxon>
        <taxon>Culex</taxon>
    </lineage>
</organism>
<name>A0A8D8FII2_CULPI</name>
<dbReference type="EMBL" id="HBUE01073909">
    <property type="protein sequence ID" value="CAG6473997.1"/>
    <property type="molecule type" value="Transcribed_RNA"/>
</dbReference>
<evidence type="ECO:0000313" key="2">
    <source>
        <dbReference type="EMBL" id="CAG6473997.1"/>
    </source>
</evidence>
<dbReference type="EMBL" id="HBUE01317985">
    <property type="protein sequence ID" value="CAG6586662.1"/>
    <property type="molecule type" value="Transcribed_RNA"/>
</dbReference>
<dbReference type="AlphaFoldDB" id="A0A8D8FII2"/>
<accession>A0A8D8FII2</accession>